<evidence type="ECO:0000256" key="1">
    <source>
        <dbReference type="SAM" id="SignalP"/>
    </source>
</evidence>
<feature type="chain" id="PRO_5044882883" evidence="1">
    <location>
        <begin position="29"/>
        <end position="123"/>
    </location>
</feature>
<protein>
    <submittedName>
        <fullName evidence="2">Uncharacterized protein</fullName>
    </submittedName>
</protein>
<dbReference type="EMBL" id="JBFOLJ010000005">
    <property type="protein sequence ID" value="KAL2538397.1"/>
    <property type="molecule type" value="Genomic_DNA"/>
</dbReference>
<accession>A0ABD1VM42</accession>
<comment type="caution">
    <text evidence="2">The sequence shown here is derived from an EMBL/GenBank/DDBJ whole genome shotgun (WGS) entry which is preliminary data.</text>
</comment>
<sequence length="123" mass="13021">MRRRSGGPECLSLLFVPVFLLTDCLVLPDEGTGLEENEAEGTFDITSSAREMKEGPPTIVSGVCKTVIPGSGVVEDTGGGREISATTPPRLILSFGTLGKLKPDMASNNQDLNMAVGEPRWEG</sequence>
<dbReference type="Proteomes" id="UP001604277">
    <property type="component" value="Unassembled WGS sequence"/>
</dbReference>
<gene>
    <name evidence="2" type="ORF">Fot_19788</name>
</gene>
<evidence type="ECO:0000313" key="2">
    <source>
        <dbReference type="EMBL" id="KAL2538397.1"/>
    </source>
</evidence>
<keyword evidence="1" id="KW-0732">Signal</keyword>
<keyword evidence="3" id="KW-1185">Reference proteome</keyword>
<proteinExistence type="predicted"/>
<evidence type="ECO:0000313" key="3">
    <source>
        <dbReference type="Proteomes" id="UP001604277"/>
    </source>
</evidence>
<reference evidence="3" key="1">
    <citation type="submission" date="2024-07" db="EMBL/GenBank/DDBJ databases">
        <title>Two chromosome-level genome assemblies of Korean endemic species Abeliophyllum distichum and Forsythia ovata (Oleaceae).</title>
        <authorList>
            <person name="Jang H."/>
        </authorList>
    </citation>
    <scope>NUCLEOTIDE SEQUENCE [LARGE SCALE GENOMIC DNA]</scope>
</reference>
<organism evidence="2 3">
    <name type="scientific">Forsythia ovata</name>
    <dbReference type="NCBI Taxonomy" id="205694"/>
    <lineage>
        <taxon>Eukaryota</taxon>
        <taxon>Viridiplantae</taxon>
        <taxon>Streptophyta</taxon>
        <taxon>Embryophyta</taxon>
        <taxon>Tracheophyta</taxon>
        <taxon>Spermatophyta</taxon>
        <taxon>Magnoliopsida</taxon>
        <taxon>eudicotyledons</taxon>
        <taxon>Gunneridae</taxon>
        <taxon>Pentapetalae</taxon>
        <taxon>asterids</taxon>
        <taxon>lamiids</taxon>
        <taxon>Lamiales</taxon>
        <taxon>Oleaceae</taxon>
        <taxon>Forsythieae</taxon>
        <taxon>Forsythia</taxon>
    </lineage>
</organism>
<feature type="signal peptide" evidence="1">
    <location>
        <begin position="1"/>
        <end position="28"/>
    </location>
</feature>
<name>A0ABD1VM42_9LAMI</name>
<dbReference type="AlphaFoldDB" id="A0ABD1VM42"/>